<reference evidence="1 2" key="1">
    <citation type="submission" date="2024-04" db="EMBL/GenBank/DDBJ databases">
        <authorList>
            <person name="Fracassetti M."/>
        </authorList>
    </citation>
    <scope>NUCLEOTIDE SEQUENCE [LARGE SCALE GENOMIC DNA]</scope>
</reference>
<gene>
    <name evidence="1" type="ORF">LTRI10_LOCUS25057</name>
</gene>
<organism evidence="1 2">
    <name type="scientific">Linum trigynum</name>
    <dbReference type="NCBI Taxonomy" id="586398"/>
    <lineage>
        <taxon>Eukaryota</taxon>
        <taxon>Viridiplantae</taxon>
        <taxon>Streptophyta</taxon>
        <taxon>Embryophyta</taxon>
        <taxon>Tracheophyta</taxon>
        <taxon>Spermatophyta</taxon>
        <taxon>Magnoliopsida</taxon>
        <taxon>eudicotyledons</taxon>
        <taxon>Gunneridae</taxon>
        <taxon>Pentapetalae</taxon>
        <taxon>rosids</taxon>
        <taxon>fabids</taxon>
        <taxon>Malpighiales</taxon>
        <taxon>Linaceae</taxon>
        <taxon>Linum</taxon>
    </lineage>
</organism>
<accession>A0AAV2ECV1</accession>
<proteinExistence type="predicted"/>
<name>A0AAV2ECV1_9ROSI</name>
<evidence type="ECO:0000313" key="1">
    <source>
        <dbReference type="EMBL" id="CAL1383811.1"/>
    </source>
</evidence>
<dbReference type="EMBL" id="OZ034817">
    <property type="protein sequence ID" value="CAL1383811.1"/>
    <property type="molecule type" value="Genomic_DNA"/>
</dbReference>
<keyword evidence="2" id="KW-1185">Reference proteome</keyword>
<evidence type="ECO:0000313" key="2">
    <source>
        <dbReference type="Proteomes" id="UP001497516"/>
    </source>
</evidence>
<dbReference type="AlphaFoldDB" id="A0AAV2ECV1"/>
<dbReference type="Proteomes" id="UP001497516">
    <property type="component" value="Chromosome 4"/>
</dbReference>
<sequence length="82" mass="9288">MMRVATVVCGQRRREIQPCGEYAVVRGETTVLFNRWWCRDSNRGGTKLMWAHVTSTQGRLENGCEAVEDYNFVKKDGACGNS</sequence>
<protein>
    <submittedName>
        <fullName evidence="1">Uncharacterized protein</fullName>
    </submittedName>
</protein>